<organism evidence="3 4">
    <name type="scientific">Microvirga aerophila</name>
    <dbReference type="NCBI Taxonomy" id="670291"/>
    <lineage>
        <taxon>Bacteria</taxon>
        <taxon>Pseudomonadati</taxon>
        <taxon>Pseudomonadota</taxon>
        <taxon>Alphaproteobacteria</taxon>
        <taxon>Hyphomicrobiales</taxon>
        <taxon>Methylobacteriaceae</taxon>
        <taxon>Microvirga</taxon>
    </lineage>
</organism>
<dbReference type="RefSeq" id="WP_147021937.1">
    <property type="nucleotide sequence ID" value="NZ_BJYU01000063.1"/>
</dbReference>
<keyword evidence="4" id="KW-1185">Reference proteome</keyword>
<accession>A0A512BWP1</accession>
<evidence type="ECO:0000313" key="3">
    <source>
        <dbReference type="EMBL" id="GEO16369.1"/>
    </source>
</evidence>
<proteinExistence type="predicted"/>
<protein>
    <submittedName>
        <fullName evidence="3">Cupin</fullName>
    </submittedName>
</protein>
<reference evidence="3 4" key="1">
    <citation type="submission" date="2019-07" db="EMBL/GenBank/DDBJ databases">
        <title>Whole genome shotgun sequence of Microvirga aerophila NBRC 106136.</title>
        <authorList>
            <person name="Hosoyama A."/>
            <person name="Uohara A."/>
            <person name="Ohji S."/>
            <person name="Ichikawa N."/>
        </authorList>
    </citation>
    <scope>NUCLEOTIDE SEQUENCE [LARGE SCALE GENOMIC DNA]</scope>
    <source>
        <strain evidence="3 4">NBRC 106136</strain>
    </source>
</reference>
<comment type="caution">
    <text evidence="3">The sequence shown here is derived from an EMBL/GenBank/DDBJ whole genome shotgun (WGS) entry which is preliminary data.</text>
</comment>
<name>A0A512BWP1_9HYPH</name>
<evidence type="ECO:0000259" key="2">
    <source>
        <dbReference type="Pfam" id="PF07883"/>
    </source>
</evidence>
<dbReference type="InterPro" id="IPR013096">
    <property type="entry name" value="Cupin_2"/>
</dbReference>
<feature type="chain" id="PRO_5022117564" evidence="1">
    <location>
        <begin position="33"/>
        <end position="165"/>
    </location>
</feature>
<dbReference type="InterPro" id="IPR014710">
    <property type="entry name" value="RmlC-like_jellyroll"/>
</dbReference>
<dbReference type="Pfam" id="PF07883">
    <property type="entry name" value="Cupin_2"/>
    <property type="match status" value="1"/>
</dbReference>
<sequence>MLNRLQGSLMIRNGLCATALMMGAVVSGSASAGECPADKIKPGARTQGETQLKGVTDTVLASIDLSKEKVNLQDRQLRTRRLVVQPGGVVPWHSHEDRPALIYIVSGSIHEYASNCSVPILHKAGEVSVEKLGVQHWWKNTGKTPAVLLSSDVFHDEPKADARMM</sequence>
<dbReference type="Proteomes" id="UP000321085">
    <property type="component" value="Unassembled WGS sequence"/>
</dbReference>
<evidence type="ECO:0000313" key="4">
    <source>
        <dbReference type="Proteomes" id="UP000321085"/>
    </source>
</evidence>
<gene>
    <name evidence="3" type="ORF">MAE02_40650</name>
</gene>
<feature type="domain" description="Cupin type-2" evidence="2">
    <location>
        <begin position="82"/>
        <end position="150"/>
    </location>
</feature>
<dbReference type="SUPFAM" id="SSF51182">
    <property type="entry name" value="RmlC-like cupins"/>
    <property type="match status" value="1"/>
</dbReference>
<dbReference type="AlphaFoldDB" id="A0A512BWP1"/>
<dbReference type="EMBL" id="BJYU01000063">
    <property type="protein sequence ID" value="GEO16369.1"/>
    <property type="molecule type" value="Genomic_DNA"/>
</dbReference>
<feature type="signal peptide" evidence="1">
    <location>
        <begin position="1"/>
        <end position="32"/>
    </location>
</feature>
<dbReference type="InterPro" id="IPR011051">
    <property type="entry name" value="RmlC_Cupin_sf"/>
</dbReference>
<keyword evidence="1" id="KW-0732">Signal</keyword>
<evidence type="ECO:0000256" key="1">
    <source>
        <dbReference type="SAM" id="SignalP"/>
    </source>
</evidence>
<dbReference type="Gene3D" id="2.60.120.10">
    <property type="entry name" value="Jelly Rolls"/>
    <property type="match status" value="1"/>
</dbReference>